<dbReference type="EMBL" id="MU128913">
    <property type="protein sequence ID" value="KAF9520228.1"/>
    <property type="molecule type" value="Genomic_DNA"/>
</dbReference>
<sequence>MLRPRKSGSSGRWMSRSDREGGLDPYPCMIQLRPSLDELRRVNNRRRKTETEVEPKAWKWMCNRKRNARVSYQEDVGSIGHDCRHGVIASNSRVGNIEQFS</sequence>
<evidence type="ECO:0000313" key="3">
    <source>
        <dbReference type="Proteomes" id="UP000886523"/>
    </source>
</evidence>
<reference evidence="2" key="1">
    <citation type="journal article" date="2020" name="Nat. Commun.">
        <title>Large-scale genome sequencing of mycorrhizal fungi provides insights into the early evolution of symbiotic traits.</title>
        <authorList>
            <person name="Miyauchi S."/>
            <person name="Kiss E."/>
            <person name="Kuo A."/>
            <person name="Drula E."/>
            <person name="Kohler A."/>
            <person name="Sanchez-Garcia M."/>
            <person name="Morin E."/>
            <person name="Andreopoulos B."/>
            <person name="Barry K.W."/>
            <person name="Bonito G."/>
            <person name="Buee M."/>
            <person name="Carver A."/>
            <person name="Chen C."/>
            <person name="Cichocki N."/>
            <person name="Clum A."/>
            <person name="Culley D."/>
            <person name="Crous P.W."/>
            <person name="Fauchery L."/>
            <person name="Girlanda M."/>
            <person name="Hayes R.D."/>
            <person name="Keri Z."/>
            <person name="LaButti K."/>
            <person name="Lipzen A."/>
            <person name="Lombard V."/>
            <person name="Magnuson J."/>
            <person name="Maillard F."/>
            <person name="Murat C."/>
            <person name="Nolan M."/>
            <person name="Ohm R.A."/>
            <person name="Pangilinan J."/>
            <person name="Pereira M.F."/>
            <person name="Perotto S."/>
            <person name="Peter M."/>
            <person name="Pfister S."/>
            <person name="Riley R."/>
            <person name="Sitrit Y."/>
            <person name="Stielow J.B."/>
            <person name="Szollosi G."/>
            <person name="Zifcakova L."/>
            <person name="Stursova M."/>
            <person name="Spatafora J.W."/>
            <person name="Tedersoo L."/>
            <person name="Vaario L.M."/>
            <person name="Yamada A."/>
            <person name="Yan M."/>
            <person name="Wang P."/>
            <person name="Xu J."/>
            <person name="Bruns T."/>
            <person name="Baldrian P."/>
            <person name="Vilgalys R."/>
            <person name="Dunand C."/>
            <person name="Henrissat B."/>
            <person name="Grigoriev I.V."/>
            <person name="Hibbett D."/>
            <person name="Nagy L.G."/>
            <person name="Martin F.M."/>
        </authorList>
    </citation>
    <scope>NUCLEOTIDE SEQUENCE</scope>
    <source>
        <strain evidence="2">UP504</strain>
    </source>
</reference>
<name>A0A9P6B9H6_9AGAM</name>
<accession>A0A9P6B9H6</accession>
<proteinExistence type="predicted"/>
<evidence type="ECO:0000256" key="1">
    <source>
        <dbReference type="SAM" id="MobiDB-lite"/>
    </source>
</evidence>
<dbReference type="Proteomes" id="UP000886523">
    <property type="component" value="Unassembled WGS sequence"/>
</dbReference>
<dbReference type="AlphaFoldDB" id="A0A9P6B9H6"/>
<protein>
    <submittedName>
        <fullName evidence="2">Uncharacterized protein</fullName>
    </submittedName>
</protein>
<organism evidence="2 3">
    <name type="scientific">Hydnum rufescens UP504</name>
    <dbReference type="NCBI Taxonomy" id="1448309"/>
    <lineage>
        <taxon>Eukaryota</taxon>
        <taxon>Fungi</taxon>
        <taxon>Dikarya</taxon>
        <taxon>Basidiomycota</taxon>
        <taxon>Agaricomycotina</taxon>
        <taxon>Agaricomycetes</taxon>
        <taxon>Cantharellales</taxon>
        <taxon>Hydnaceae</taxon>
        <taxon>Hydnum</taxon>
    </lineage>
</organism>
<keyword evidence="3" id="KW-1185">Reference proteome</keyword>
<feature type="region of interest" description="Disordered" evidence="1">
    <location>
        <begin position="1"/>
        <end position="25"/>
    </location>
</feature>
<evidence type="ECO:0000313" key="2">
    <source>
        <dbReference type="EMBL" id="KAF9520228.1"/>
    </source>
</evidence>
<gene>
    <name evidence="2" type="ORF">BS47DRAFT_854272</name>
</gene>
<comment type="caution">
    <text evidence="2">The sequence shown here is derived from an EMBL/GenBank/DDBJ whole genome shotgun (WGS) entry which is preliminary data.</text>
</comment>